<dbReference type="GO" id="GO:0004888">
    <property type="term" value="F:transmembrane signaling receptor activity"/>
    <property type="evidence" value="ECO:0007669"/>
    <property type="project" value="TreeGrafter"/>
</dbReference>
<dbReference type="GO" id="GO:0007165">
    <property type="term" value="P:signal transduction"/>
    <property type="evidence" value="ECO:0007669"/>
    <property type="project" value="UniProtKB-KW"/>
</dbReference>
<dbReference type="AlphaFoldDB" id="A0A147GNR1"/>
<dbReference type="SMART" id="SM00283">
    <property type="entry name" value="MA"/>
    <property type="match status" value="1"/>
</dbReference>
<dbReference type="InterPro" id="IPR041395">
    <property type="entry name" value="McpB_HAMP_3rd"/>
</dbReference>
<evidence type="ECO:0000256" key="7">
    <source>
        <dbReference type="SAM" id="SignalP"/>
    </source>
</evidence>
<dbReference type="FunFam" id="1.10.287.950:FF:000001">
    <property type="entry name" value="Methyl-accepting chemotaxis sensory transducer"/>
    <property type="match status" value="1"/>
</dbReference>
<dbReference type="GO" id="GO:0005886">
    <property type="term" value="C:plasma membrane"/>
    <property type="evidence" value="ECO:0007669"/>
    <property type="project" value="TreeGrafter"/>
</dbReference>
<feature type="transmembrane region" description="Helical" evidence="6">
    <location>
        <begin position="27"/>
        <end position="47"/>
    </location>
</feature>
<feature type="domain" description="HAMP" evidence="9">
    <location>
        <begin position="380"/>
        <end position="432"/>
    </location>
</feature>
<comment type="subcellular location">
    <subcellularLocation>
        <location evidence="1">Membrane</location>
    </subcellularLocation>
</comment>
<feature type="compositionally biased region" description="Low complexity" evidence="5">
    <location>
        <begin position="638"/>
        <end position="652"/>
    </location>
</feature>
<feature type="signal peptide" evidence="7">
    <location>
        <begin position="1"/>
        <end position="17"/>
    </location>
</feature>
<dbReference type="Pfam" id="PF21927">
    <property type="entry name" value="McpB_HAMP_2"/>
    <property type="match status" value="2"/>
</dbReference>
<dbReference type="Pfam" id="PF18575">
    <property type="entry name" value="HAMP_N3"/>
    <property type="match status" value="2"/>
</dbReference>
<protein>
    <submittedName>
        <fullName evidence="10">Chemotaxis protein</fullName>
    </submittedName>
</protein>
<dbReference type="SUPFAM" id="SSF58104">
    <property type="entry name" value="Methyl-accepting chemotaxis protein (MCP) signaling domain"/>
    <property type="match status" value="1"/>
</dbReference>
<dbReference type="GO" id="GO:0006935">
    <property type="term" value="P:chemotaxis"/>
    <property type="evidence" value="ECO:0007669"/>
    <property type="project" value="UniProtKB-KW"/>
</dbReference>
<keyword evidence="4" id="KW-0807">Transducer</keyword>
<dbReference type="PATRIC" id="fig|433924.3.peg.1143"/>
<keyword evidence="6" id="KW-1133">Transmembrane helix</keyword>
<evidence type="ECO:0000313" key="10">
    <source>
        <dbReference type="EMBL" id="KTT15490.1"/>
    </source>
</evidence>
<keyword evidence="2" id="KW-0145">Chemotaxis</keyword>
<keyword evidence="6" id="KW-0812">Transmembrane</keyword>
<accession>A0A147GNR1</accession>
<dbReference type="Pfam" id="PF18947">
    <property type="entry name" value="HAMP_2"/>
    <property type="match status" value="1"/>
</dbReference>
<dbReference type="Pfam" id="PF00015">
    <property type="entry name" value="MCPsignal"/>
    <property type="match status" value="1"/>
</dbReference>
<evidence type="ECO:0000256" key="4">
    <source>
        <dbReference type="PROSITE-ProRule" id="PRU00284"/>
    </source>
</evidence>
<organism evidence="10 11">
    <name type="scientific">Pseudacidovorax intermedius</name>
    <dbReference type="NCBI Taxonomy" id="433924"/>
    <lineage>
        <taxon>Bacteria</taxon>
        <taxon>Pseudomonadati</taxon>
        <taxon>Pseudomonadota</taxon>
        <taxon>Betaproteobacteria</taxon>
        <taxon>Burkholderiales</taxon>
        <taxon>Comamonadaceae</taxon>
        <taxon>Pseudacidovorax</taxon>
    </lineage>
</organism>
<reference evidence="10 11" key="1">
    <citation type="journal article" date="2016" name="Front. Microbiol.">
        <title>Genomic Resource of Rice Seed Associated Bacteria.</title>
        <authorList>
            <person name="Midha S."/>
            <person name="Bansal K."/>
            <person name="Sharma S."/>
            <person name="Kumar N."/>
            <person name="Patil P.P."/>
            <person name="Chaudhry V."/>
            <person name="Patil P.B."/>
        </authorList>
    </citation>
    <scope>NUCLEOTIDE SEQUENCE [LARGE SCALE GENOMIC DNA]</scope>
    <source>
        <strain evidence="10 11">NS331</strain>
    </source>
</reference>
<dbReference type="PROSITE" id="PS50885">
    <property type="entry name" value="HAMP"/>
    <property type="match status" value="1"/>
</dbReference>
<dbReference type="SMART" id="SM00304">
    <property type="entry name" value="HAMP"/>
    <property type="match status" value="4"/>
</dbReference>
<dbReference type="Gene3D" id="1.20.120.1530">
    <property type="match status" value="3"/>
</dbReference>
<dbReference type="CDD" id="cd17527">
    <property type="entry name" value="HAMP_II"/>
    <property type="match status" value="2"/>
</dbReference>
<gene>
    <name evidence="10" type="ORF">NS331_20555</name>
</gene>
<dbReference type="InterPro" id="IPR003660">
    <property type="entry name" value="HAMP_dom"/>
</dbReference>
<dbReference type="PANTHER" id="PTHR43531:SF11">
    <property type="entry name" value="METHYL-ACCEPTING CHEMOTAXIS PROTEIN 3"/>
    <property type="match status" value="1"/>
</dbReference>
<dbReference type="CDD" id="cd11386">
    <property type="entry name" value="MCP_signal"/>
    <property type="match status" value="1"/>
</dbReference>
<feature type="domain" description="Methyl-accepting transducer" evidence="8">
    <location>
        <begin position="437"/>
        <end position="652"/>
    </location>
</feature>
<dbReference type="InterPro" id="IPR004089">
    <property type="entry name" value="MCPsignal_dom"/>
</dbReference>
<keyword evidence="7" id="KW-0732">Signal</keyword>
<feature type="region of interest" description="Disordered" evidence="5">
    <location>
        <begin position="631"/>
        <end position="655"/>
    </location>
</feature>
<evidence type="ECO:0000259" key="8">
    <source>
        <dbReference type="PROSITE" id="PS50111"/>
    </source>
</evidence>
<evidence type="ECO:0000259" key="9">
    <source>
        <dbReference type="PROSITE" id="PS50885"/>
    </source>
</evidence>
<comment type="caution">
    <text evidence="10">The sequence shown here is derived from an EMBL/GenBank/DDBJ whole genome shotgun (WGS) entry which is preliminary data.</text>
</comment>
<dbReference type="PROSITE" id="PS50111">
    <property type="entry name" value="CHEMOTAXIS_TRANSDUC_2"/>
    <property type="match status" value="1"/>
</dbReference>
<dbReference type="InterPro" id="IPR051310">
    <property type="entry name" value="MCP_chemotaxis"/>
</dbReference>
<dbReference type="Proteomes" id="UP000072741">
    <property type="component" value="Unassembled WGS sequence"/>
</dbReference>
<feature type="region of interest" description="Disordered" evidence="5">
    <location>
        <begin position="672"/>
        <end position="722"/>
    </location>
</feature>
<feature type="chain" id="PRO_5007546480" evidence="7">
    <location>
        <begin position="18"/>
        <end position="722"/>
    </location>
</feature>
<evidence type="ECO:0000256" key="5">
    <source>
        <dbReference type="SAM" id="MobiDB-lite"/>
    </source>
</evidence>
<evidence type="ECO:0000256" key="6">
    <source>
        <dbReference type="SAM" id="Phobius"/>
    </source>
</evidence>
<dbReference type="EMBL" id="LDSL01000142">
    <property type="protein sequence ID" value="KTT15490.1"/>
    <property type="molecule type" value="Genomic_DNA"/>
</dbReference>
<name>A0A147GNR1_9BURK</name>
<sequence>MGLFAAIALSLATAASAATLARSTTGALAIATALSVVALAAALLAVLRRADRASAQALTDQAIEQQAHKAVKEAIAAATAGDLAVRLQIPAAASPLFQELADAVNALLSSAERSALQLNGQLQALARGDMAAEPGPALPGQFGHIQQQATVLQASLKDMLGSLGRMSREHDKGDIDAVIDATRLPGDFGTMAEGINQMVAGHIAVKKKAMACVAEFGKGNFAAPLEAFPGKKAFINETIEQVRANLQGLIAGMNHMSAEHDRGDIDVTIDASRFSGDFRHMAEGINQMVAGHIVVKKKAMACVAEFGKGNFNAPLDAFPGKKAFINDTIEQVRANLKALIVDTRMLVDAAGAGRLDVRADAQRHDGDFRAIVEGINSTLDTIVAPVEEVGAVLKALAAGDLRRQANADCRGQLLALCDAANTTVSKLVDVVSEVNTGADALAGASEQVSSTAQSLSQAASEQAAGVEQTSASIEQMAASISQNSDNAKVTDGIATKAALEAAEGGEAVKATVAAMKQIAQKIGIIDDIAYQTNLLALNAAIEAARAGEHGKGFAVVAAEVRKLAERSQVAAQEIGNVAGSSVELAERAGKLLAEMVPNIRKTSDLVQEITAASEEQSTGVGQINAAVGQLSQTTQQNASSSEELAATAEEMSNQAEQLRQTMSFFSLDANPAHTASRMPTSAAARPAVATRAKALPRRTPPLALGGGGSSPALVDESSFSAY</sequence>
<feature type="compositionally biased region" description="Low complexity" evidence="5">
    <location>
        <begin position="679"/>
        <end position="693"/>
    </location>
</feature>
<evidence type="ECO:0000256" key="1">
    <source>
        <dbReference type="ARBA" id="ARBA00004370"/>
    </source>
</evidence>
<keyword evidence="6" id="KW-0472">Membrane</keyword>
<evidence type="ECO:0000313" key="11">
    <source>
        <dbReference type="Proteomes" id="UP000072741"/>
    </source>
</evidence>
<comment type="similarity">
    <text evidence="3">Belongs to the methyl-accepting chemotaxis (MCP) protein family.</text>
</comment>
<evidence type="ECO:0000256" key="3">
    <source>
        <dbReference type="ARBA" id="ARBA00029447"/>
    </source>
</evidence>
<evidence type="ECO:0000256" key="2">
    <source>
        <dbReference type="ARBA" id="ARBA00022500"/>
    </source>
</evidence>
<keyword evidence="11" id="KW-1185">Reference proteome</keyword>
<dbReference type="InterPro" id="IPR054421">
    <property type="entry name" value="McpB_HAMP_2nd"/>
</dbReference>
<proteinExistence type="inferred from homology"/>
<dbReference type="Gene3D" id="1.10.287.950">
    <property type="entry name" value="Methyl-accepting chemotaxis protein"/>
    <property type="match status" value="1"/>
</dbReference>
<dbReference type="PANTHER" id="PTHR43531">
    <property type="entry name" value="PROTEIN ICFG"/>
    <property type="match status" value="1"/>
</dbReference>
<dbReference type="CDD" id="cd17528">
    <property type="entry name" value="HAMP_III"/>
    <property type="match status" value="2"/>
</dbReference>